<dbReference type="InterPro" id="IPR036890">
    <property type="entry name" value="HATPase_C_sf"/>
</dbReference>
<feature type="transmembrane region" description="Helical" evidence="11">
    <location>
        <begin position="18"/>
        <end position="39"/>
    </location>
</feature>
<dbReference type="PANTHER" id="PTHR43065">
    <property type="entry name" value="SENSOR HISTIDINE KINASE"/>
    <property type="match status" value="1"/>
</dbReference>
<reference evidence="14 15" key="1">
    <citation type="submission" date="2022-12" db="EMBL/GenBank/DDBJ databases">
        <title>Polyphasic characterization of Geotalea uranireducens NIT-SL11 newly isolated from a complex of sewage sludge and microbially reduced graphene oxide.</title>
        <authorList>
            <person name="Xie L."/>
            <person name="Yoshida N."/>
            <person name="Meng L."/>
        </authorList>
    </citation>
    <scope>NUCLEOTIDE SEQUENCE [LARGE SCALE GENOMIC DNA]</scope>
    <source>
        <strain evidence="14 15">NIT-SL11</strain>
    </source>
</reference>
<keyword evidence="15" id="KW-1185">Reference proteome</keyword>
<evidence type="ECO:0000256" key="5">
    <source>
        <dbReference type="ARBA" id="ARBA00022679"/>
    </source>
</evidence>
<dbReference type="PANTHER" id="PTHR43065:SF46">
    <property type="entry name" value="C4-DICARBOXYLATE TRANSPORT SENSOR PROTEIN DCTB"/>
    <property type="match status" value="1"/>
</dbReference>
<dbReference type="EC" id="2.7.13.3" evidence="3"/>
<dbReference type="RefSeq" id="WP_282003487.1">
    <property type="nucleotide sequence ID" value="NZ_AP027151.1"/>
</dbReference>
<feature type="domain" description="Histidine kinase" evidence="12">
    <location>
        <begin position="284"/>
        <end position="522"/>
    </location>
</feature>
<keyword evidence="11" id="KW-0812">Transmembrane</keyword>
<keyword evidence="11" id="KW-0472">Membrane</keyword>
<comment type="subcellular location">
    <subcellularLocation>
        <location evidence="2">Membrane</location>
    </subcellularLocation>
</comment>
<dbReference type="SMART" id="SM00388">
    <property type="entry name" value="HisKA"/>
    <property type="match status" value="1"/>
</dbReference>
<evidence type="ECO:0000256" key="1">
    <source>
        <dbReference type="ARBA" id="ARBA00000085"/>
    </source>
</evidence>
<keyword evidence="4" id="KW-0597">Phosphoprotein</keyword>
<proteinExistence type="predicted"/>
<evidence type="ECO:0000256" key="6">
    <source>
        <dbReference type="ARBA" id="ARBA00022741"/>
    </source>
</evidence>
<accession>A0ABN6VV86</accession>
<dbReference type="Pfam" id="PF00672">
    <property type="entry name" value="HAMP"/>
    <property type="match status" value="1"/>
</dbReference>
<keyword evidence="5" id="KW-0808">Transferase</keyword>
<gene>
    <name evidence="14" type="ORF">GURASL_17290</name>
</gene>
<dbReference type="Gene3D" id="1.10.287.130">
    <property type="match status" value="1"/>
</dbReference>
<evidence type="ECO:0000313" key="15">
    <source>
        <dbReference type="Proteomes" id="UP001317705"/>
    </source>
</evidence>
<dbReference type="EMBL" id="AP027151">
    <property type="protein sequence ID" value="BDV42806.1"/>
    <property type="molecule type" value="Genomic_DNA"/>
</dbReference>
<dbReference type="InterPro" id="IPR003661">
    <property type="entry name" value="HisK_dim/P_dom"/>
</dbReference>
<keyword evidence="6" id="KW-0547">Nucleotide-binding</keyword>
<dbReference type="InterPro" id="IPR036097">
    <property type="entry name" value="HisK_dim/P_sf"/>
</dbReference>
<sequence>MTFLSRIAHFRASFRYRLFLTFTAVTAGITILFTTLFVAREIHGYRALLQEKAALLASLLANDIRLNLYAEDRSALERRADRALETPGVAGVFIINGEGIVMLERQRKGVRDNSSVISAWVPVFAGTLSSSAESALTGISPQAQPIGKVRLDMETTELTRKITVLICFAIVSAVCFWALVSFFSYLALRRVTQSFNALMDGIDKLRQGNLSFRIAGSERDEPGRAALAVNAMAASLLDREAENERLQKELLQAMQLEVQEEKRQVMAKLIQTNRMTSLGLLVSSMAHEINNPNGSIRLAGQFLSKAWKDATPILEAVASDEGDFQLGGIQYSAARDEIDKALGTIARNTDRIEQVIRDLRAYGLGERNEFRTDVDPNQVVGNALAIIRAHGRRSNLSISVDQAASLPVITGNANQLEQVVLNLLMNSIQALPDGQGNVIVGTRLDPYTGQVVISVKDDGEGISSEAMNHLFEPFFSTRIERGGSGLGLYITSFIVSEHKGRMEVESGVGAGTTVRVFLPPTTPTEPAE</sequence>
<evidence type="ECO:0000256" key="9">
    <source>
        <dbReference type="ARBA" id="ARBA00023012"/>
    </source>
</evidence>
<evidence type="ECO:0000259" key="12">
    <source>
        <dbReference type="PROSITE" id="PS50109"/>
    </source>
</evidence>
<evidence type="ECO:0000256" key="2">
    <source>
        <dbReference type="ARBA" id="ARBA00004370"/>
    </source>
</evidence>
<evidence type="ECO:0000256" key="4">
    <source>
        <dbReference type="ARBA" id="ARBA00022553"/>
    </source>
</evidence>
<keyword evidence="7" id="KW-0418">Kinase</keyword>
<feature type="coiled-coil region" evidence="10">
    <location>
        <begin position="236"/>
        <end position="263"/>
    </location>
</feature>
<dbReference type="SMART" id="SM00304">
    <property type="entry name" value="HAMP"/>
    <property type="match status" value="1"/>
</dbReference>
<dbReference type="InterPro" id="IPR005467">
    <property type="entry name" value="His_kinase_dom"/>
</dbReference>
<dbReference type="Gene3D" id="6.10.340.10">
    <property type="match status" value="1"/>
</dbReference>
<dbReference type="InterPro" id="IPR004358">
    <property type="entry name" value="Sig_transdc_His_kin-like_C"/>
</dbReference>
<dbReference type="InterPro" id="IPR003594">
    <property type="entry name" value="HATPase_dom"/>
</dbReference>
<evidence type="ECO:0000313" key="14">
    <source>
        <dbReference type="EMBL" id="BDV42806.1"/>
    </source>
</evidence>
<evidence type="ECO:0000256" key="10">
    <source>
        <dbReference type="SAM" id="Coils"/>
    </source>
</evidence>
<comment type="catalytic activity">
    <reaction evidence="1">
        <text>ATP + protein L-histidine = ADP + protein N-phospho-L-histidine.</text>
        <dbReference type="EC" id="2.7.13.3"/>
    </reaction>
</comment>
<feature type="domain" description="HAMP" evidence="13">
    <location>
        <begin position="189"/>
        <end position="241"/>
    </location>
</feature>
<keyword evidence="10" id="KW-0175">Coiled coil</keyword>
<dbReference type="SMART" id="SM00387">
    <property type="entry name" value="HATPase_c"/>
    <property type="match status" value="1"/>
</dbReference>
<evidence type="ECO:0000256" key="11">
    <source>
        <dbReference type="SAM" id="Phobius"/>
    </source>
</evidence>
<dbReference type="Proteomes" id="UP001317705">
    <property type="component" value="Chromosome"/>
</dbReference>
<feature type="transmembrane region" description="Helical" evidence="11">
    <location>
        <begin position="162"/>
        <end position="188"/>
    </location>
</feature>
<dbReference type="SUPFAM" id="SSF55874">
    <property type="entry name" value="ATPase domain of HSP90 chaperone/DNA topoisomerase II/histidine kinase"/>
    <property type="match status" value="1"/>
</dbReference>
<dbReference type="PROSITE" id="PS50109">
    <property type="entry name" value="HIS_KIN"/>
    <property type="match status" value="1"/>
</dbReference>
<evidence type="ECO:0000259" key="13">
    <source>
        <dbReference type="PROSITE" id="PS50885"/>
    </source>
</evidence>
<evidence type="ECO:0000256" key="3">
    <source>
        <dbReference type="ARBA" id="ARBA00012438"/>
    </source>
</evidence>
<keyword evidence="11" id="KW-1133">Transmembrane helix</keyword>
<dbReference type="SUPFAM" id="SSF47384">
    <property type="entry name" value="Homodimeric domain of signal transducing histidine kinase"/>
    <property type="match status" value="1"/>
</dbReference>
<keyword evidence="8" id="KW-0067">ATP-binding</keyword>
<dbReference type="Gene3D" id="3.30.565.10">
    <property type="entry name" value="Histidine kinase-like ATPase, C-terminal domain"/>
    <property type="match status" value="1"/>
</dbReference>
<evidence type="ECO:0000256" key="8">
    <source>
        <dbReference type="ARBA" id="ARBA00022840"/>
    </source>
</evidence>
<name>A0ABN6VV86_9BACT</name>
<dbReference type="CDD" id="cd00082">
    <property type="entry name" value="HisKA"/>
    <property type="match status" value="1"/>
</dbReference>
<dbReference type="InterPro" id="IPR003660">
    <property type="entry name" value="HAMP_dom"/>
</dbReference>
<protein>
    <recommendedName>
        <fullName evidence="3">histidine kinase</fullName>
        <ecNumber evidence="3">2.7.13.3</ecNumber>
    </recommendedName>
</protein>
<evidence type="ECO:0000256" key="7">
    <source>
        <dbReference type="ARBA" id="ARBA00022777"/>
    </source>
</evidence>
<dbReference type="PRINTS" id="PR00344">
    <property type="entry name" value="BCTRLSENSOR"/>
</dbReference>
<dbReference type="PROSITE" id="PS50885">
    <property type="entry name" value="HAMP"/>
    <property type="match status" value="1"/>
</dbReference>
<organism evidence="14 15">
    <name type="scientific">Geotalea uraniireducens</name>
    <dbReference type="NCBI Taxonomy" id="351604"/>
    <lineage>
        <taxon>Bacteria</taxon>
        <taxon>Pseudomonadati</taxon>
        <taxon>Thermodesulfobacteriota</taxon>
        <taxon>Desulfuromonadia</taxon>
        <taxon>Geobacterales</taxon>
        <taxon>Geobacteraceae</taxon>
        <taxon>Geotalea</taxon>
    </lineage>
</organism>
<dbReference type="Pfam" id="PF02518">
    <property type="entry name" value="HATPase_c"/>
    <property type="match status" value="1"/>
</dbReference>
<keyword evidence="9" id="KW-0902">Two-component regulatory system</keyword>